<dbReference type="PROSITE" id="PS50222">
    <property type="entry name" value="EF_HAND_2"/>
    <property type="match status" value="2"/>
</dbReference>
<dbReference type="CDD" id="cd00051">
    <property type="entry name" value="EFh"/>
    <property type="match status" value="1"/>
</dbReference>
<dbReference type="OrthoDB" id="47513at2759"/>
<evidence type="ECO:0000313" key="6">
    <source>
        <dbReference type="EMBL" id="CAB9500308.1"/>
    </source>
</evidence>
<dbReference type="SMART" id="SM00054">
    <property type="entry name" value="EFh"/>
    <property type="match status" value="2"/>
</dbReference>
<dbReference type="EMBL" id="CAICTM010000080">
    <property type="protein sequence ID" value="CAB9500308.1"/>
    <property type="molecule type" value="Genomic_DNA"/>
</dbReference>
<dbReference type="InterPro" id="IPR018247">
    <property type="entry name" value="EF_Hand_1_Ca_BS"/>
</dbReference>
<protein>
    <recommendedName>
        <fullName evidence="5">EF-hand domain-containing protein</fullName>
    </recommendedName>
</protein>
<keyword evidence="1" id="KW-0106">Calcium</keyword>
<dbReference type="Pfam" id="PF13202">
    <property type="entry name" value="EF-hand_5"/>
    <property type="match status" value="2"/>
</dbReference>
<name>A0A9N8H817_9STRA</name>
<sequence length="248" mass="27317">MSETTSTTTTPTSAATPSEEEVVQTGNMFTRSKMFKSMVKWAFSICDDDKSGEIGKDELYTGVLLVHLYIAKYAGAAACFPATRATVDKLFDASDADNSGSIDEQEFATILVVTCGSIFSRVLLYFALLLFVSPIGAKGIVAVLAYMVQGTVWFQAIRHAVQDPISKHPFIDNLFDWDTLAEDLIGKVVFFVAFPIVFQAIDDFYQVAAEGNMLKKLEAMKQKIKDEAIKKKTELGAMTDKIKAKKTE</sequence>
<feature type="transmembrane region" description="Helical" evidence="4">
    <location>
        <begin position="122"/>
        <end position="148"/>
    </location>
</feature>
<proteinExistence type="predicted"/>
<gene>
    <name evidence="6" type="ORF">SEMRO_81_G043360.1</name>
</gene>
<feature type="domain" description="EF-hand" evidence="5">
    <location>
        <begin position="34"/>
        <end position="69"/>
    </location>
</feature>
<dbReference type="Gene3D" id="1.10.238.10">
    <property type="entry name" value="EF-hand"/>
    <property type="match status" value="1"/>
</dbReference>
<feature type="compositionally biased region" description="Low complexity" evidence="3">
    <location>
        <begin position="1"/>
        <end position="17"/>
    </location>
</feature>
<dbReference type="InterPro" id="IPR011992">
    <property type="entry name" value="EF-hand-dom_pair"/>
</dbReference>
<keyword evidence="2" id="KW-0175">Coiled coil</keyword>
<evidence type="ECO:0000256" key="1">
    <source>
        <dbReference type="ARBA" id="ARBA00022837"/>
    </source>
</evidence>
<comment type="caution">
    <text evidence="6">The sequence shown here is derived from an EMBL/GenBank/DDBJ whole genome shotgun (WGS) entry which is preliminary data.</text>
</comment>
<feature type="coiled-coil region" evidence="2">
    <location>
        <begin position="207"/>
        <end position="234"/>
    </location>
</feature>
<feature type="region of interest" description="Disordered" evidence="3">
    <location>
        <begin position="1"/>
        <end position="22"/>
    </location>
</feature>
<dbReference type="AlphaFoldDB" id="A0A9N8H817"/>
<dbReference type="PROSITE" id="PS00018">
    <property type="entry name" value="EF_HAND_1"/>
    <property type="match status" value="2"/>
</dbReference>
<keyword evidence="4" id="KW-0812">Transmembrane</keyword>
<dbReference type="GO" id="GO:0005509">
    <property type="term" value="F:calcium ion binding"/>
    <property type="evidence" value="ECO:0007669"/>
    <property type="project" value="InterPro"/>
</dbReference>
<organism evidence="6 7">
    <name type="scientific">Seminavis robusta</name>
    <dbReference type="NCBI Taxonomy" id="568900"/>
    <lineage>
        <taxon>Eukaryota</taxon>
        <taxon>Sar</taxon>
        <taxon>Stramenopiles</taxon>
        <taxon>Ochrophyta</taxon>
        <taxon>Bacillariophyta</taxon>
        <taxon>Bacillariophyceae</taxon>
        <taxon>Bacillariophycidae</taxon>
        <taxon>Naviculales</taxon>
        <taxon>Naviculaceae</taxon>
        <taxon>Seminavis</taxon>
    </lineage>
</organism>
<dbReference type="Proteomes" id="UP001153069">
    <property type="component" value="Unassembled WGS sequence"/>
</dbReference>
<accession>A0A9N8H817</accession>
<evidence type="ECO:0000256" key="4">
    <source>
        <dbReference type="SAM" id="Phobius"/>
    </source>
</evidence>
<keyword evidence="7" id="KW-1185">Reference proteome</keyword>
<feature type="domain" description="EF-hand" evidence="5">
    <location>
        <begin position="82"/>
        <end position="117"/>
    </location>
</feature>
<evidence type="ECO:0000259" key="5">
    <source>
        <dbReference type="PROSITE" id="PS50222"/>
    </source>
</evidence>
<evidence type="ECO:0000256" key="3">
    <source>
        <dbReference type="SAM" id="MobiDB-lite"/>
    </source>
</evidence>
<dbReference type="InterPro" id="IPR002048">
    <property type="entry name" value="EF_hand_dom"/>
</dbReference>
<keyword evidence="4" id="KW-1133">Transmembrane helix</keyword>
<evidence type="ECO:0000313" key="7">
    <source>
        <dbReference type="Proteomes" id="UP001153069"/>
    </source>
</evidence>
<evidence type="ECO:0000256" key="2">
    <source>
        <dbReference type="SAM" id="Coils"/>
    </source>
</evidence>
<reference evidence="6" key="1">
    <citation type="submission" date="2020-06" db="EMBL/GenBank/DDBJ databases">
        <authorList>
            <consortium name="Plant Systems Biology data submission"/>
        </authorList>
    </citation>
    <scope>NUCLEOTIDE SEQUENCE</scope>
    <source>
        <strain evidence="6">D6</strain>
    </source>
</reference>
<keyword evidence="4" id="KW-0472">Membrane</keyword>
<dbReference type="SUPFAM" id="SSF47473">
    <property type="entry name" value="EF-hand"/>
    <property type="match status" value="1"/>
</dbReference>